<dbReference type="EMBL" id="JAABNR010000002">
    <property type="protein sequence ID" value="NBZ86588.1"/>
    <property type="molecule type" value="Genomic_DNA"/>
</dbReference>
<dbReference type="Gene3D" id="1.20.1050.10">
    <property type="match status" value="1"/>
</dbReference>
<gene>
    <name evidence="2" type="ORF">GV832_03270</name>
</gene>
<dbReference type="RefSeq" id="WP_168773388.1">
    <property type="nucleotide sequence ID" value="NZ_JAABNR010000002.1"/>
</dbReference>
<dbReference type="PANTHER" id="PTHR44051">
    <property type="entry name" value="GLUTATHIONE S-TRANSFERASE-RELATED"/>
    <property type="match status" value="1"/>
</dbReference>
<evidence type="ECO:0000259" key="1">
    <source>
        <dbReference type="PROSITE" id="PS50404"/>
    </source>
</evidence>
<dbReference type="AlphaFoldDB" id="A0AAE4Y8G8"/>
<dbReference type="InterPro" id="IPR004045">
    <property type="entry name" value="Glutathione_S-Trfase_N"/>
</dbReference>
<dbReference type="PROSITE" id="PS50404">
    <property type="entry name" value="GST_NTER"/>
    <property type="match status" value="1"/>
</dbReference>
<evidence type="ECO:0000313" key="3">
    <source>
        <dbReference type="Proteomes" id="UP001193501"/>
    </source>
</evidence>
<sequence length="209" mass="23405">MIKLYENPGWGSAIVELQLALYDLPHELVTAGNIHQDPSARAALGKVNPLIQIPTLVLPDGEVVTESAAITLVLADLARSDLLVPKARKAHRAAFLRWLVFLVASIYPSFVYSDTPERFVKGNGGESYQVNVIEHRKAMWKVMEAEAARHGGPWFLGERMTAIDIFLACMVHWRPKEEWFQAETPCLWRAAEEAAKLPALRAAYKRNFG</sequence>
<dbReference type="InterPro" id="IPR036282">
    <property type="entry name" value="Glutathione-S-Trfase_C_sf"/>
</dbReference>
<feature type="domain" description="GST N-terminal" evidence="1">
    <location>
        <begin position="1"/>
        <end position="82"/>
    </location>
</feature>
<dbReference type="SUPFAM" id="SSF47616">
    <property type="entry name" value="GST C-terminal domain-like"/>
    <property type="match status" value="1"/>
</dbReference>
<dbReference type="Pfam" id="PF13409">
    <property type="entry name" value="GST_N_2"/>
    <property type="match status" value="1"/>
</dbReference>
<dbReference type="InterPro" id="IPR036249">
    <property type="entry name" value="Thioredoxin-like_sf"/>
</dbReference>
<evidence type="ECO:0000313" key="2">
    <source>
        <dbReference type="EMBL" id="NBZ86588.1"/>
    </source>
</evidence>
<proteinExistence type="predicted"/>
<keyword evidence="3" id="KW-1185">Reference proteome</keyword>
<dbReference type="Pfam" id="PF13410">
    <property type="entry name" value="GST_C_2"/>
    <property type="match status" value="1"/>
</dbReference>
<dbReference type="Gene3D" id="3.40.30.10">
    <property type="entry name" value="Glutaredoxin"/>
    <property type="match status" value="1"/>
</dbReference>
<comment type="caution">
    <text evidence="2">The sequence shown here is derived from an EMBL/GenBank/DDBJ whole genome shotgun (WGS) entry which is preliminary data.</text>
</comment>
<organism evidence="2 3">
    <name type="scientific">Stagnihabitans tardus</name>
    <dbReference type="NCBI Taxonomy" id="2699202"/>
    <lineage>
        <taxon>Bacteria</taxon>
        <taxon>Pseudomonadati</taxon>
        <taxon>Pseudomonadota</taxon>
        <taxon>Alphaproteobacteria</taxon>
        <taxon>Rhodobacterales</taxon>
        <taxon>Paracoccaceae</taxon>
        <taxon>Stagnihabitans</taxon>
    </lineage>
</organism>
<dbReference type="PANTHER" id="PTHR44051:SF8">
    <property type="entry name" value="GLUTATHIONE S-TRANSFERASE GSTA"/>
    <property type="match status" value="1"/>
</dbReference>
<dbReference type="SUPFAM" id="SSF52833">
    <property type="entry name" value="Thioredoxin-like"/>
    <property type="match status" value="1"/>
</dbReference>
<accession>A0AAE4Y8G8</accession>
<protein>
    <submittedName>
        <fullName evidence="2">Glutathione S-transferase</fullName>
    </submittedName>
</protein>
<name>A0AAE4Y8G8_9RHOB</name>
<dbReference type="Proteomes" id="UP001193501">
    <property type="component" value="Unassembled WGS sequence"/>
</dbReference>
<reference evidence="2" key="1">
    <citation type="submission" date="2020-01" db="EMBL/GenBank/DDBJ databases">
        <authorList>
            <person name="Chen W.-M."/>
        </authorList>
    </citation>
    <scope>NUCLEOTIDE SEQUENCE</scope>
    <source>
        <strain evidence="2">CYK-10</strain>
    </source>
</reference>
<dbReference type="CDD" id="cd03057">
    <property type="entry name" value="GST_N_Beta"/>
    <property type="match status" value="1"/>
</dbReference>